<dbReference type="RefSeq" id="WP_131154859.1">
    <property type="nucleotide sequence ID" value="NZ_CP036402.1"/>
</dbReference>
<evidence type="ECO:0000256" key="3">
    <source>
        <dbReference type="ARBA" id="ARBA00022741"/>
    </source>
</evidence>
<dbReference type="PANTHER" id="PTHR24096:SF149">
    <property type="entry name" value="AMP-BINDING DOMAIN-CONTAINING PROTEIN-RELATED"/>
    <property type="match status" value="1"/>
</dbReference>
<name>A0A411YFH1_9ACTN</name>
<dbReference type="FunFam" id="3.30.300.30:FF:000007">
    <property type="entry name" value="4-coumarate--CoA ligase 2"/>
    <property type="match status" value="1"/>
</dbReference>
<protein>
    <submittedName>
        <fullName evidence="7">4-coumarate--CoA ligase family protein</fullName>
    </submittedName>
</protein>
<dbReference type="PANTHER" id="PTHR24096">
    <property type="entry name" value="LONG-CHAIN-FATTY-ACID--COA LIGASE"/>
    <property type="match status" value="1"/>
</dbReference>
<reference evidence="7 8" key="1">
    <citation type="submission" date="2019-01" db="EMBL/GenBank/DDBJ databases">
        <title>Egibacter rhizosphaerae EGI 80759T.</title>
        <authorList>
            <person name="Chen D.-D."/>
            <person name="Tian Y."/>
            <person name="Jiao J.-Y."/>
            <person name="Zhang X.-T."/>
            <person name="Zhang Y.-G."/>
            <person name="Zhang Y."/>
            <person name="Xiao M."/>
            <person name="Shu W.-S."/>
            <person name="Li W.-J."/>
        </authorList>
    </citation>
    <scope>NUCLEOTIDE SEQUENCE [LARGE SCALE GENOMIC DNA]</scope>
    <source>
        <strain evidence="7 8">EGI 80759</strain>
    </source>
</reference>
<dbReference type="InterPro" id="IPR025110">
    <property type="entry name" value="AMP-bd_C"/>
</dbReference>
<proteinExistence type="inferred from homology"/>
<dbReference type="Pfam" id="PF13193">
    <property type="entry name" value="AMP-binding_C"/>
    <property type="match status" value="1"/>
</dbReference>
<gene>
    <name evidence="7" type="ORF">ER308_10030</name>
</gene>
<dbReference type="SUPFAM" id="SSF56801">
    <property type="entry name" value="Acetyl-CoA synthetase-like"/>
    <property type="match status" value="1"/>
</dbReference>
<evidence type="ECO:0000259" key="5">
    <source>
        <dbReference type="Pfam" id="PF00501"/>
    </source>
</evidence>
<keyword evidence="4" id="KW-0067">ATP-binding</keyword>
<keyword evidence="8" id="KW-1185">Reference proteome</keyword>
<keyword evidence="3" id="KW-0547">Nucleotide-binding</keyword>
<keyword evidence="2 7" id="KW-0436">Ligase</keyword>
<evidence type="ECO:0000256" key="4">
    <source>
        <dbReference type="ARBA" id="ARBA00022840"/>
    </source>
</evidence>
<dbReference type="Proteomes" id="UP000291469">
    <property type="component" value="Chromosome"/>
</dbReference>
<dbReference type="Gene3D" id="3.30.300.30">
    <property type="match status" value="1"/>
</dbReference>
<dbReference type="GO" id="GO:0005524">
    <property type="term" value="F:ATP binding"/>
    <property type="evidence" value="ECO:0007669"/>
    <property type="project" value="UniProtKB-KW"/>
</dbReference>
<dbReference type="GO" id="GO:0016405">
    <property type="term" value="F:CoA-ligase activity"/>
    <property type="evidence" value="ECO:0007669"/>
    <property type="project" value="TreeGrafter"/>
</dbReference>
<dbReference type="AlphaFoldDB" id="A0A411YFH1"/>
<evidence type="ECO:0000256" key="2">
    <source>
        <dbReference type="ARBA" id="ARBA00022598"/>
    </source>
</evidence>
<dbReference type="InterPro" id="IPR042099">
    <property type="entry name" value="ANL_N_sf"/>
</dbReference>
<dbReference type="KEGG" id="erz:ER308_10030"/>
<dbReference type="InterPro" id="IPR000873">
    <property type="entry name" value="AMP-dep_synth/lig_dom"/>
</dbReference>
<dbReference type="EMBL" id="CP036402">
    <property type="protein sequence ID" value="QBI19862.1"/>
    <property type="molecule type" value="Genomic_DNA"/>
</dbReference>
<evidence type="ECO:0000313" key="7">
    <source>
        <dbReference type="EMBL" id="QBI19862.1"/>
    </source>
</evidence>
<dbReference type="PROSITE" id="PS00455">
    <property type="entry name" value="AMP_BINDING"/>
    <property type="match status" value="1"/>
</dbReference>
<dbReference type="InterPro" id="IPR045851">
    <property type="entry name" value="AMP-bd_C_sf"/>
</dbReference>
<comment type="similarity">
    <text evidence="1">Belongs to the ATP-dependent AMP-binding enzyme family.</text>
</comment>
<evidence type="ECO:0000256" key="1">
    <source>
        <dbReference type="ARBA" id="ARBA00006432"/>
    </source>
</evidence>
<dbReference type="OrthoDB" id="9803968at2"/>
<accession>A0A411YFH1</accession>
<dbReference type="Pfam" id="PF00501">
    <property type="entry name" value="AMP-binding"/>
    <property type="match status" value="1"/>
</dbReference>
<dbReference type="InterPro" id="IPR020845">
    <property type="entry name" value="AMP-binding_CS"/>
</dbReference>
<dbReference type="FunFam" id="3.40.50.12780:FF:000003">
    <property type="entry name" value="Long-chain-fatty-acid--CoA ligase FadD"/>
    <property type="match status" value="1"/>
</dbReference>
<sequence>MITRSIFPNVEIPDVTVPELVLGGVEGNGDAPAIVDGATNRVVSRSELARSAAGFATALRRLGIRPDDVVALHLPNGPAFAAAFHGVLLAGAIVTTVNPLYTAEELGHQLADSAAKVLVTADALLATAEPAASKAGDLTLVVVGEAPQGALAFDDLLATKPRLEEDPRDPHSALAVLPYSSGTTGLPKGVELTHRNLVANLCQSQPFLQIEPWDRVVAVLPFFHIYGMVVVLNLGLWQGARVVTLPRFDLAQFLGVIEQQRITRAFVVPPIALALAHDPSVDEHDLSSLRMVLSGAAPLSPEVAATIERRLGCGVAQGYGLTETSPVTHLSSLQPGGNRHDAVGLVVPNTEAAIRHPDGTMAGIGEEGELVVRGPQVMRGYLGRPDETANTIDDDGWLRTGDLAVRDEDGRFRIVDRLKELIKYKGFQVPPAELEALLLEHEGVADCAVVGVPDAEAGELPKAVVVAAGELDPEDLMAWVAERVAPHKRVRQVEFVDRIPKSASGKILRRELR</sequence>
<feature type="domain" description="AMP-binding enzyme C-terminal" evidence="6">
    <location>
        <begin position="433"/>
        <end position="506"/>
    </location>
</feature>
<feature type="domain" description="AMP-dependent synthetase/ligase" evidence="5">
    <location>
        <begin position="26"/>
        <end position="382"/>
    </location>
</feature>
<dbReference type="Gene3D" id="3.40.50.12780">
    <property type="entry name" value="N-terminal domain of ligase-like"/>
    <property type="match status" value="1"/>
</dbReference>
<evidence type="ECO:0000259" key="6">
    <source>
        <dbReference type="Pfam" id="PF13193"/>
    </source>
</evidence>
<organism evidence="7 8">
    <name type="scientific">Egibacter rhizosphaerae</name>
    <dbReference type="NCBI Taxonomy" id="1670831"/>
    <lineage>
        <taxon>Bacteria</taxon>
        <taxon>Bacillati</taxon>
        <taxon>Actinomycetota</taxon>
        <taxon>Nitriliruptoria</taxon>
        <taxon>Egibacterales</taxon>
        <taxon>Egibacteraceae</taxon>
        <taxon>Egibacter</taxon>
    </lineage>
</organism>
<evidence type="ECO:0000313" key="8">
    <source>
        <dbReference type="Proteomes" id="UP000291469"/>
    </source>
</evidence>